<reference evidence="2 3" key="1">
    <citation type="journal article" date="2019" name="Sci. Rep.">
        <title>Nanopore sequencing improves the draft genome of the human pathogenic amoeba Naegleria fowleri.</title>
        <authorList>
            <person name="Liechti N."/>
            <person name="Schurch N."/>
            <person name="Bruggmann R."/>
            <person name="Wittwer M."/>
        </authorList>
    </citation>
    <scope>NUCLEOTIDE SEQUENCE [LARGE SCALE GENOMIC DNA]</scope>
    <source>
        <strain evidence="2 3">ATCC 30894</strain>
    </source>
</reference>
<dbReference type="VEuPathDB" id="AmoebaDB:NfTy_064960"/>
<feature type="compositionally biased region" description="Polar residues" evidence="1">
    <location>
        <begin position="122"/>
        <end position="134"/>
    </location>
</feature>
<gene>
    <name evidence="2" type="ORF">FDP41_003709</name>
</gene>
<organism evidence="2 3">
    <name type="scientific">Naegleria fowleri</name>
    <name type="common">Brain eating amoeba</name>
    <dbReference type="NCBI Taxonomy" id="5763"/>
    <lineage>
        <taxon>Eukaryota</taxon>
        <taxon>Discoba</taxon>
        <taxon>Heterolobosea</taxon>
        <taxon>Tetramitia</taxon>
        <taxon>Eutetramitia</taxon>
        <taxon>Vahlkampfiidae</taxon>
        <taxon>Naegleria</taxon>
    </lineage>
</organism>
<dbReference type="VEuPathDB" id="AmoebaDB:NF0078210"/>
<feature type="region of interest" description="Disordered" evidence="1">
    <location>
        <begin position="81"/>
        <end position="188"/>
    </location>
</feature>
<proteinExistence type="predicted"/>
<dbReference type="OMA" id="QFIPKRR"/>
<feature type="compositionally biased region" description="Polar residues" evidence="1">
    <location>
        <begin position="144"/>
        <end position="159"/>
    </location>
</feature>
<dbReference type="AlphaFoldDB" id="A0A6A5BPU2"/>
<dbReference type="OrthoDB" id="10528470at2759"/>
<dbReference type="Proteomes" id="UP000444721">
    <property type="component" value="Unassembled WGS sequence"/>
</dbReference>
<evidence type="ECO:0000313" key="2">
    <source>
        <dbReference type="EMBL" id="KAF0977056.1"/>
    </source>
</evidence>
<evidence type="ECO:0000256" key="1">
    <source>
        <dbReference type="SAM" id="MobiDB-lite"/>
    </source>
</evidence>
<feature type="region of interest" description="Disordered" evidence="1">
    <location>
        <begin position="352"/>
        <end position="372"/>
    </location>
</feature>
<dbReference type="RefSeq" id="XP_044561769.1">
    <property type="nucleotide sequence ID" value="XM_044707043.1"/>
</dbReference>
<accession>A0A6A5BPU2</accession>
<feature type="compositionally biased region" description="Low complexity" evidence="1">
    <location>
        <begin position="160"/>
        <end position="173"/>
    </location>
</feature>
<comment type="caution">
    <text evidence="2">The sequence shown here is derived from an EMBL/GenBank/DDBJ whole genome shotgun (WGS) entry which is preliminary data.</text>
</comment>
<feature type="compositionally biased region" description="Polar residues" evidence="1">
    <location>
        <begin position="84"/>
        <end position="93"/>
    </location>
</feature>
<dbReference type="GeneID" id="68110927"/>
<dbReference type="EMBL" id="VFQX01000035">
    <property type="protein sequence ID" value="KAF0977056.1"/>
    <property type="molecule type" value="Genomic_DNA"/>
</dbReference>
<keyword evidence="3" id="KW-1185">Reference proteome</keyword>
<evidence type="ECO:0000313" key="3">
    <source>
        <dbReference type="Proteomes" id="UP000444721"/>
    </source>
</evidence>
<protein>
    <submittedName>
        <fullName evidence="2">Uncharacterized protein</fullName>
    </submittedName>
</protein>
<feature type="compositionally biased region" description="Polar residues" evidence="1">
    <location>
        <begin position="174"/>
        <end position="188"/>
    </location>
</feature>
<name>A0A6A5BPU2_NAEFO</name>
<feature type="compositionally biased region" description="Acidic residues" evidence="1">
    <location>
        <begin position="100"/>
        <end position="118"/>
    </location>
</feature>
<feature type="compositionally biased region" description="Polar residues" evidence="1">
    <location>
        <begin position="352"/>
        <end position="368"/>
    </location>
</feature>
<sequence>MMMTTNCYSTFTTSNNTLTPSSMTDPSLDDLPDHLPSTSILSSCFSSKISRQLHTTQNLPSNTQYQFIPKRRKRVNHIRGHVPLTNNSQRTPSPLSPCSLDDDLEDHNDDDDGIDNDDACTAYSNTTSGSSSPLHQEDPFDVNGNLSSELTPSTNGFLNATTAPPSTSHPPTAMNSNTYPPSSSMSTNVLSTKRLSNNIGYGSSQPTTNKHDLAENVEHPTNVTLSNDDVPPESTSNEKKIKYPSIFRFVKTTPREESEIISTSFPSTTNSLTTLHAHHSVIALNEDEDHAASRHTQNDSSLHNHRKEVLARKRASLDCQNASAPTVAHHDPHLEKIKDEIHMRRNIKKAQQQVNGVENAPENRNSPIPHSDHSMITEFRRSKLERQLSNNQVVGCKN</sequence>
<dbReference type="VEuPathDB" id="AmoebaDB:FDP41_003709"/>